<accession>A0A8H6FMG2</accession>
<name>A0A8H6FMG2_9LECA</name>
<dbReference type="GeneID" id="59292221"/>
<evidence type="ECO:0000313" key="2">
    <source>
        <dbReference type="Proteomes" id="UP000578531"/>
    </source>
</evidence>
<proteinExistence type="predicted"/>
<dbReference type="Proteomes" id="UP000578531">
    <property type="component" value="Unassembled WGS sequence"/>
</dbReference>
<gene>
    <name evidence="1" type="ORF">HO173_010575</name>
</gene>
<keyword evidence="2" id="KW-1185">Reference proteome</keyword>
<evidence type="ECO:0000313" key="1">
    <source>
        <dbReference type="EMBL" id="KAF6231243.1"/>
    </source>
</evidence>
<dbReference type="EMBL" id="JACCJC010000059">
    <property type="protein sequence ID" value="KAF6231243.1"/>
    <property type="molecule type" value="Genomic_DNA"/>
</dbReference>
<reference evidence="1 2" key="1">
    <citation type="journal article" date="2020" name="Genomics">
        <title>Complete, high-quality genomes from long-read metagenomic sequencing of two wolf lichen thalli reveals enigmatic genome architecture.</title>
        <authorList>
            <person name="McKenzie S.K."/>
            <person name="Walston R.F."/>
            <person name="Allen J.L."/>
        </authorList>
    </citation>
    <scope>NUCLEOTIDE SEQUENCE [LARGE SCALE GENOMIC DNA]</scope>
    <source>
        <strain evidence="1">WasteWater2</strain>
    </source>
</reference>
<sequence>MCHKAEILANARAMGHDCVDGEDGDMTSRSSASLAFGQLSQKCHKTSIIALSAGLSKFQEYWDGDVTQGSYGKHCSSPNIDIKQLTEQAVEEATE</sequence>
<comment type="caution">
    <text evidence="1">The sequence shown here is derived from an EMBL/GenBank/DDBJ whole genome shotgun (WGS) entry which is preliminary data.</text>
</comment>
<organism evidence="1 2">
    <name type="scientific">Letharia columbiana</name>
    <dbReference type="NCBI Taxonomy" id="112416"/>
    <lineage>
        <taxon>Eukaryota</taxon>
        <taxon>Fungi</taxon>
        <taxon>Dikarya</taxon>
        <taxon>Ascomycota</taxon>
        <taxon>Pezizomycotina</taxon>
        <taxon>Lecanoromycetes</taxon>
        <taxon>OSLEUM clade</taxon>
        <taxon>Lecanoromycetidae</taxon>
        <taxon>Lecanorales</taxon>
        <taxon>Lecanorineae</taxon>
        <taxon>Parmeliaceae</taxon>
        <taxon>Letharia</taxon>
    </lineage>
</organism>
<dbReference type="RefSeq" id="XP_037160676.1">
    <property type="nucleotide sequence ID" value="XM_037312460.1"/>
</dbReference>
<protein>
    <submittedName>
        <fullName evidence="1">Uncharacterized protein</fullName>
    </submittedName>
</protein>
<dbReference type="AlphaFoldDB" id="A0A8H6FMG2"/>